<sequence length="304" mass="32159">MRIILAILALSAAATLARAEAPLAVSHVAENAYAIIGPFGQRDPENLGNNASFGLIVTEDGAVLIDAGGTRAGAMALHAAVKTVTDQPVRFVINTGGQDHRWLGNAYWKAQGARVIASQDAVADQTARASMQLGALSQLVGDATAGTEPAYADITFADDYTLALGGTTLRIIHPGAAHTPGDSFAWLPRASVMFTGDIVYVGRILGVMEFSSSAAWVESFAAMAAYQPAHIVPGHGPATDLPTATRDTYDYLVNLRSQIARHIEGGGDIIGAVAVDQQAFSYLLDFDMLSRRNAQEVFSQMEWE</sequence>
<dbReference type="PANTHER" id="PTHR42951">
    <property type="entry name" value="METALLO-BETA-LACTAMASE DOMAIN-CONTAINING"/>
    <property type="match status" value="1"/>
</dbReference>
<evidence type="ECO:0000256" key="1">
    <source>
        <dbReference type="ARBA" id="ARBA00005250"/>
    </source>
</evidence>
<keyword evidence="4" id="KW-0378">Hydrolase</keyword>
<protein>
    <submittedName>
        <fullName evidence="4">Glyoxylase-like metal-dependent hydrolase (Beta-lactamase superfamily II)</fullName>
    </submittedName>
</protein>
<evidence type="ECO:0000313" key="5">
    <source>
        <dbReference type="Proteomes" id="UP000585681"/>
    </source>
</evidence>
<keyword evidence="5" id="KW-1185">Reference proteome</keyword>
<dbReference type="AlphaFoldDB" id="A0A840CKN9"/>
<evidence type="ECO:0000313" key="4">
    <source>
        <dbReference type="EMBL" id="MBB4022637.1"/>
    </source>
</evidence>
<organism evidence="4 5">
    <name type="scientific">Actibacterium naphthalenivorans</name>
    <dbReference type="NCBI Taxonomy" id="1614693"/>
    <lineage>
        <taxon>Bacteria</taxon>
        <taxon>Pseudomonadati</taxon>
        <taxon>Pseudomonadota</taxon>
        <taxon>Alphaproteobacteria</taxon>
        <taxon>Rhodobacterales</taxon>
        <taxon>Roseobacteraceae</taxon>
        <taxon>Actibacterium</taxon>
    </lineage>
</organism>
<comment type="similarity">
    <text evidence="1">Belongs to the metallo-beta-lactamase superfamily. Class-B beta-lactamase family.</text>
</comment>
<keyword evidence="2" id="KW-0732">Signal</keyword>
<dbReference type="InterPro" id="IPR001279">
    <property type="entry name" value="Metallo-B-lactamas"/>
</dbReference>
<name>A0A840CKN9_9RHOB</name>
<dbReference type="Gene3D" id="3.60.15.10">
    <property type="entry name" value="Ribonuclease Z/Hydroxyacylglutathione hydrolase-like"/>
    <property type="match status" value="1"/>
</dbReference>
<dbReference type="RefSeq" id="WP_054539811.1">
    <property type="nucleotide sequence ID" value="NZ_JACIEQ010000003.1"/>
</dbReference>
<feature type="chain" id="PRO_5032816676" evidence="2">
    <location>
        <begin position="20"/>
        <end position="304"/>
    </location>
</feature>
<proteinExistence type="inferred from homology"/>
<evidence type="ECO:0000256" key="2">
    <source>
        <dbReference type="SAM" id="SignalP"/>
    </source>
</evidence>
<gene>
    <name evidence="4" type="ORF">GGR17_002456</name>
</gene>
<dbReference type="Proteomes" id="UP000585681">
    <property type="component" value="Unassembled WGS sequence"/>
</dbReference>
<dbReference type="GO" id="GO:0017001">
    <property type="term" value="P:antibiotic catabolic process"/>
    <property type="evidence" value="ECO:0007669"/>
    <property type="project" value="UniProtKB-ARBA"/>
</dbReference>
<dbReference type="SMART" id="SM00849">
    <property type="entry name" value="Lactamase_B"/>
    <property type="match status" value="1"/>
</dbReference>
<evidence type="ECO:0000259" key="3">
    <source>
        <dbReference type="SMART" id="SM00849"/>
    </source>
</evidence>
<reference evidence="4" key="1">
    <citation type="submission" date="2020-08" db="EMBL/GenBank/DDBJ databases">
        <title>Genomic Encyclopedia of Type Strains, Phase IV (KMG-IV): sequencing the most valuable type-strain genomes for metagenomic binning, comparative biology and taxonomic classification.</title>
        <authorList>
            <person name="Goeker M."/>
        </authorList>
    </citation>
    <scope>NUCLEOTIDE SEQUENCE [LARGE SCALE GENOMIC DNA]</scope>
    <source>
        <strain evidence="4">DSM 105040</strain>
    </source>
</reference>
<dbReference type="InterPro" id="IPR036866">
    <property type="entry name" value="RibonucZ/Hydroxyglut_hydro"/>
</dbReference>
<feature type="signal peptide" evidence="2">
    <location>
        <begin position="1"/>
        <end position="19"/>
    </location>
</feature>
<dbReference type="Pfam" id="PF00753">
    <property type="entry name" value="Lactamase_B"/>
    <property type="match status" value="1"/>
</dbReference>
<dbReference type="CDD" id="cd16282">
    <property type="entry name" value="metallo-hydrolase-like_MBL-fold"/>
    <property type="match status" value="1"/>
</dbReference>
<dbReference type="InterPro" id="IPR050855">
    <property type="entry name" value="NDM-1-like"/>
</dbReference>
<dbReference type="GO" id="GO:0016787">
    <property type="term" value="F:hydrolase activity"/>
    <property type="evidence" value="ECO:0007669"/>
    <property type="project" value="UniProtKB-KW"/>
</dbReference>
<dbReference type="PANTHER" id="PTHR42951:SF4">
    <property type="entry name" value="ACYL-COENZYME A THIOESTERASE MBLAC2"/>
    <property type="match status" value="1"/>
</dbReference>
<dbReference type="SUPFAM" id="SSF56281">
    <property type="entry name" value="Metallo-hydrolase/oxidoreductase"/>
    <property type="match status" value="1"/>
</dbReference>
<comment type="caution">
    <text evidence="4">The sequence shown here is derived from an EMBL/GenBank/DDBJ whole genome shotgun (WGS) entry which is preliminary data.</text>
</comment>
<dbReference type="EMBL" id="JACIEQ010000003">
    <property type="protein sequence ID" value="MBB4022637.1"/>
    <property type="molecule type" value="Genomic_DNA"/>
</dbReference>
<accession>A0A840CKN9</accession>
<feature type="domain" description="Metallo-beta-lactamase" evidence="3">
    <location>
        <begin position="50"/>
        <end position="235"/>
    </location>
</feature>